<dbReference type="EMBL" id="CP001997">
    <property type="protein sequence ID" value="ADE57952.1"/>
    <property type="molecule type" value="Genomic_DNA"/>
</dbReference>
<name>D5EHC0_AMICL</name>
<comment type="subcellular location">
    <subcellularLocation>
        <location evidence="1 9">Cytoplasm</location>
    </subcellularLocation>
</comment>
<dbReference type="PANTHER" id="PTHR21060:SF3">
    <property type="entry name" value="BUTYRATE KINASE 2-RELATED"/>
    <property type="match status" value="1"/>
</dbReference>
<evidence type="ECO:0000256" key="5">
    <source>
        <dbReference type="ARBA" id="ARBA00022741"/>
    </source>
</evidence>
<dbReference type="GO" id="GO:0008776">
    <property type="term" value="F:acetate kinase activity"/>
    <property type="evidence" value="ECO:0007669"/>
    <property type="project" value="TreeGrafter"/>
</dbReference>
<dbReference type="HOGENOM" id="CLU_048716_0_0_0"/>
<evidence type="ECO:0000313" key="12">
    <source>
        <dbReference type="Proteomes" id="UP000002366"/>
    </source>
</evidence>
<dbReference type="PROSITE" id="PS01076">
    <property type="entry name" value="ACETATE_KINASE_2"/>
    <property type="match status" value="1"/>
</dbReference>
<accession>D5EHC0</accession>
<dbReference type="GO" id="GO:0005524">
    <property type="term" value="F:ATP binding"/>
    <property type="evidence" value="ECO:0007669"/>
    <property type="project" value="UniProtKB-KW"/>
</dbReference>
<sequence length="356" mass="38312">MKILAINPGSTSTKVALFEDESQLWSDTQRYDVEVIKQFSSIPDQEEFRLVEIKKALAAHHTDLTSLDAVVGRGGLLKPIPSGTYIVSEPMLEDLRSCRYGSHASNLGAPLAFRLAQQGSCNRSYIVDPVIVDEMIPEARLSGLPEIKRRSIFHALNQKAVARRAVAELGKEPGSCNLVVAHMGGGISVGAHDCGRVVDVNNALDGEGPFSPERAGSLPSGGLVHLAYSGEHDLNGLLKRIVGGGGLVAHLGTNDLREVQRRIDEEGDEKAALLFEALAYQVAKEIGACSAVLKGRVDAIVLTGGLAYSDRLVGKIRQRISFIAPVLVYPGEDEMKALAEGALRVLQGEEKGREYR</sequence>
<reference evidence="11 12" key="1">
    <citation type="journal article" date="2010" name="Stand. Genomic Sci.">
        <title>Complete genome sequence of Aminobacterium colombiense type strain (ALA-1).</title>
        <authorList>
            <person name="Chertkov O."/>
            <person name="Sikorski J."/>
            <person name="Brambilla E."/>
            <person name="Lapidus A."/>
            <person name="Copeland A."/>
            <person name="Glavina Del Rio T."/>
            <person name="Nolan M."/>
            <person name="Lucas S."/>
            <person name="Tice H."/>
            <person name="Cheng J.F."/>
            <person name="Han C."/>
            <person name="Detter J.C."/>
            <person name="Bruce D."/>
            <person name="Tapia R."/>
            <person name="Goodwin L."/>
            <person name="Pitluck S."/>
            <person name="Liolios K."/>
            <person name="Ivanova N."/>
            <person name="Mavromatis K."/>
            <person name="Ovchinnikova G."/>
            <person name="Pati A."/>
            <person name="Chen A."/>
            <person name="Palaniappan K."/>
            <person name="Land M."/>
            <person name="Hauser L."/>
            <person name="Chang Y.J."/>
            <person name="Jeffries C.D."/>
            <person name="Spring S."/>
            <person name="Rohde M."/>
            <person name="Goker M."/>
            <person name="Bristow J."/>
            <person name="Eisen J.A."/>
            <person name="Markowitz V."/>
            <person name="Hugenholtz P."/>
            <person name="Kyrpides N.C."/>
            <person name="Klenk H.P."/>
        </authorList>
    </citation>
    <scope>NUCLEOTIDE SEQUENCE [LARGE SCALE GENOMIC DNA]</scope>
    <source>
        <strain evidence="12">DSM 12261 / ALA-1</strain>
    </source>
</reference>
<dbReference type="PROSITE" id="PS01075">
    <property type="entry name" value="ACETATE_KINASE_1"/>
    <property type="match status" value="1"/>
</dbReference>
<evidence type="ECO:0000256" key="1">
    <source>
        <dbReference type="ARBA" id="ARBA00004496"/>
    </source>
</evidence>
<protein>
    <recommendedName>
        <fullName evidence="9">Probable butyrate kinase</fullName>
        <shortName evidence="9">BK</shortName>
        <ecNumber evidence="9">2.7.2.7</ecNumber>
    </recommendedName>
    <alternativeName>
        <fullName evidence="9">Branched-chain carboxylic acid kinase</fullName>
    </alternativeName>
</protein>
<keyword evidence="4 9" id="KW-0808">Transferase</keyword>
<dbReference type="NCBIfam" id="TIGR02707">
    <property type="entry name" value="butyr_kinase"/>
    <property type="match status" value="1"/>
</dbReference>
<evidence type="ECO:0000256" key="7">
    <source>
        <dbReference type="ARBA" id="ARBA00022840"/>
    </source>
</evidence>
<dbReference type="RefSeq" id="WP_013049214.1">
    <property type="nucleotide sequence ID" value="NC_014011.1"/>
</dbReference>
<gene>
    <name evidence="9" type="primary">buk</name>
    <name evidence="11" type="ordered locus">Amico_1839</name>
</gene>
<evidence type="ECO:0000256" key="10">
    <source>
        <dbReference type="RuleBase" id="RU003835"/>
    </source>
</evidence>
<dbReference type="EC" id="2.7.2.7" evidence="9"/>
<evidence type="ECO:0000256" key="2">
    <source>
        <dbReference type="ARBA" id="ARBA00008748"/>
    </source>
</evidence>
<evidence type="ECO:0000256" key="4">
    <source>
        <dbReference type="ARBA" id="ARBA00022679"/>
    </source>
</evidence>
<dbReference type="PIRSF" id="PIRSF036458">
    <property type="entry name" value="Butyrate_kin"/>
    <property type="match status" value="1"/>
</dbReference>
<dbReference type="OrthoDB" id="9771859at2"/>
<dbReference type="GO" id="GO:0047761">
    <property type="term" value="F:butyrate kinase activity"/>
    <property type="evidence" value="ECO:0007669"/>
    <property type="project" value="UniProtKB-UniRule"/>
</dbReference>
<dbReference type="HAMAP" id="MF_00542">
    <property type="entry name" value="Butyrate_kinase"/>
    <property type="match status" value="1"/>
</dbReference>
<dbReference type="KEGG" id="aco:Amico_1839"/>
<dbReference type="InterPro" id="IPR011245">
    <property type="entry name" value="Butyrate_kin"/>
</dbReference>
<dbReference type="PANTHER" id="PTHR21060">
    <property type="entry name" value="ACETATE KINASE"/>
    <property type="match status" value="1"/>
</dbReference>
<dbReference type="InterPro" id="IPR023865">
    <property type="entry name" value="Aliphatic_acid_kinase_CS"/>
</dbReference>
<dbReference type="InterPro" id="IPR043129">
    <property type="entry name" value="ATPase_NBD"/>
</dbReference>
<dbReference type="Proteomes" id="UP000002366">
    <property type="component" value="Chromosome"/>
</dbReference>
<dbReference type="GO" id="GO:0005737">
    <property type="term" value="C:cytoplasm"/>
    <property type="evidence" value="ECO:0007669"/>
    <property type="project" value="UniProtKB-SubCell"/>
</dbReference>
<keyword evidence="5 9" id="KW-0547">Nucleotide-binding</keyword>
<keyword evidence="6 9" id="KW-0418">Kinase</keyword>
<keyword evidence="12" id="KW-1185">Reference proteome</keyword>
<dbReference type="NCBIfam" id="NF002834">
    <property type="entry name" value="PRK03011.1-5"/>
    <property type="match status" value="1"/>
</dbReference>
<dbReference type="Gene3D" id="3.30.420.40">
    <property type="match status" value="2"/>
</dbReference>
<evidence type="ECO:0000256" key="9">
    <source>
        <dbReference type="HAMAP-Rule" id="MF_00542"/>
    </source>
</evidence>
<dbReference type="STRING" id="572547.Amico_1839"/>
<dbReference type="CDD" id="cd24011">
    <property type="entry name" value="ASKHA_NBD_BK"/>
    <property type="match status" value="1"/>
</dbReference>
<evidence type="ECO:0000256" key="8">
    <source>
        <dbReference type="ARBA" id="ARBA00048596"/>
    </source>
</evidence>
<comment type="catalytic activity">
    <reaction evidence="8 9">
        <text>butanoate + ATP = butanoyl phosphate + ADP</text>
        <dbReference type="Rhea" id="RHEA:13585"/>
        <dbReference type="ChEBI" id="CHEBI:17968"/>
        <dbReference type="ChEBI" id="CHEBI:30616"/>
        <dbReference type="ChEBI" id="CHEBI:58079"/>
        <dbReference type="ChEBI" id="CHEBI:456216"/>
        <dbReference type="EC" id="2.7.2.7"/>
    </reaction>
</comment>
<evidence type="ECO:0000256" key="3">
    <source>
        <dbReference type="ARBA" id="ARBA00022490"/>
    </source>
</evidence>
<dbReference type="SUPFAM" id="SSF53067">
    <property type="entry name" value="Actin-like ATPase domain"/>
    <property type="match status" value="2"/>
</dbReference>
<proteinExistence type="inferred from homology"/>
<dbReference type="Pfam" id="PF00871">
    <property type="entry name" value="Acetate_kinase"/>
    <property type="match status" value="1"/>
</dbReference>
<dbReference type="InterPro" id="IPR000890">
    <property type="entry name" value="Aliphatic_acid_kin_short-chain"/>
</dbReference>
<evidence type="ECO:0000313" key="11">
    <source>
        <dbReference type="EMBL" id="ADE57952.1"/>
    </source>
</evidence>
<dbReference type="GO" id="GO:0006083">
    <property type="term" value="P:acetate metabolic process"/>
    <property type="evidence" value="ECO:0007669"/>
    <property type="project" value="TreeGrafter"/>
</dbReference>
<dbReference type="eggNOG" id="COG3426">
    <property type="taxonomic scope" value="Bacteria"/>
</dbReference>
<comment type="similarity">
    <text evidence="2 9 10">Belongs to the acetokinase family.</text>
</comment>
<dbReference type="AlphaFoldDB" id="D5EHC0"/>
<keyword evidence="3 9" id="KW-0963">Cytoplasm</keyword>
<organism evidence="11 12">
    <name type="scientific">Aminobacterium colombiense (strain DSM 12261 / ALA-1)</name>
    <dbReference type="NCBI Taxonomy" id="572547"/>
    <lineage>
        <taxon>Bacteria</taxon>
        <taxon>Thermotogati</taxon>
        <taxon>Synergistota</taxon>
        <taxon>Synergistia</taxon>
        <taxon>Synergistales</taxon>
        <taxon>Aminobacteriaceae</taxon>
        <taxon>Aminobacterium</taxon>
    </lineage>
</organism>
<dbReference type="PRINTS" id="PR00471">
    <property type="entry name" value="ACETATEKNASE"/>
</dbReference>
<keyword evidence="7 9" id="KW-0067">ATP-binding</keyword>
<evidence type="ECO:0000256" key="6">
    <source>
        <dbReference type="ARBA" id="ARBA00022777"/>
    </source>
</evidence>